<keyword evidence="9" id="KW-1133">Transmembrane helix</keyword>
<reference evidence="12" key="1">
    <citation type="journal article" date="2019" name="Int. J. Syst. Evol. Microbiol.">
        <title>The Global Catalogue of Microorganisms (GCM) 10K type strain sequencing project: providing services to taxonomists for standard genome sequencing and annotation.</title>
        <authorList>
            <consortium name="The Broad Institute Genomics Platform"/>
            <consortium name="The Broad Institute Genome Sequencing Center for Infectious Disease"/>
            <person name="Wu L."/>
            <person name="Ma J."/>
        </authorList>
    </citation>
    <scope>NUCLEOTIDE SEQUENCE [LARGE SCALE GENOMIC DNA]</scope>
    <source>
        <strain evidence="12">JCM 18298</strain>
    </source>
</reference>
<evidence type="ECO:0000256" key="7">
    <source>
        <dbReference type="PROSITE-ProRule" id="PRU10141"/>
    </source>
</evidence>
<feature type="binding site" evidence="7">
    <location>
        <position position="120"/>
    </location>
    <ligand>
        <name>ATP</name>
        <dbReference type="ChEBI" id="CHEBI:30616"/>
    </ligand>
</feature>
<keyword evidence="12" id="KW-1185">Reference proteome</keyword>
<feature type="compositionally biased region" description="Pro residues" evidence="8">
    <location>
        <begin position="559"/>
        <end position="572"/>
    </location>
</feature>
<dbReference type="RefSeq" id="WP_345495591.1">
    <property type="nucleotide sequence ID" value="NZ_BAABJM010000002.1"/>
</dbReference>
<feature type="compositionally biased region" description="Low complexity" evidence="8">
    <location>
        <begin position="513"/>
        <end position="558"/>
    </location>
</feature>
<evidence type="ECO:0000256" key="8">
    <source>
        <dbReference type="SAM" id="MobiDB-lite"/>
    </source>
</evidence>
<keyword evidence="5" id="KW-0418">Kinase</keyword>
<dbReference type="InterPro" id="IPR000719">
    <property type="entry name" value="Prot_kinase_dom"/>
</dbReference>
<keyword evidence="2" id="KW-0723">Serine/threonine-protein kinase</keyword>
<dbReference type="PANTHER" id="PTHR43289">
    <property type="entry name" value="MITOGEN-ACTIVATED PROTEIN KINASE KINASE KINASE 20-RELATED"/>
    <property type="match status" value="1"/>
</dbReference>
<dbReference type="InterPro" id="IPR017441">
    <property type="entry name" value="Protein_kinase_ATP_BS"/>
</dbReference>
<keyword evidence="9" id="KW-0812">Transmembrane</keyword>
<keyword evidence="6 7" id="KW-0067">ATP-binding</keyword>
<protein>
    <recommendedName>
        <fullName evidence="1">non-specific serine/threonine protein kinase</fullName>
        <ecNumber evidence="1">2.7.11.1</ecNumber>
    </recommendedName>
</protein>
<organism evidence="11 12">
    <name type="scientific">Nocardia callitridis</name>
    <dbReference type="NCBI Taxonomy" id="648753"/>
    <lineage>
        <taxon>Bacteria</taxon>
        <taxon>Bacillati</taxon>
        <taxon>Actinomycetota</taxon>
        <taxon>Actinomycetes</taxon>
        <taxon>Mycobacteriales</taxon>
        <taxon>Nocardiaceae</taxon>
        <taxon>Nocardia</taxon>
    </lineage>
</organism>
<feature type="region of interest" description="Disordered" evidence="8">
    <location>
        <begin position="349"/>
        <end position="473"/>
    </location>
</feature>
<evidence type="ECO:0000256" key="4">
    <source>
        <dbReference type="ARBA" id="ARBA00022741"/>
    </source>
</evidence>
<feature type="domain" description="Protein kinase" evidence="10">
    <location>
        <begin position="91"/>
        <end position="350"/>
    </location>
</feature>
<dbReference type="EC" id="2.7.11.1" evidence="1"/>
<feature type="compositionally biased region" description="Low complexity" evidence="8">
    <location>
        <begin position="401"/>
        <end position="418"/>
    </location>
</feature>
<dbReference type="PROSITE" id="PS00107">
    <property type="entry name" value="PROTEIN_KINASE_ATP"/>
    <property type="match status" value="1"/>
</dbReference>
<dbReference type="Pfam" id="PF00069">
    <property type="entry name" value="Pkinase"/>
    <property type="match status" value="1"/>
</dbReference>
<evidence type="ECO:0000256" key="3">
    <source>
        <dbReference type="ARBA" id="ARBA00022679"/>
    </source>
</evidence>
<dbReference type="EMBL" id="BAABJM010000002">
    <property type="protein sequence ID" value="GAA5053003.1"/>
    <property type="molecule type" value="Genomic_DNA"/>
</dbReference>
<keyword evidence="3" id="KW-0808">Transferase</keyword>
<evidence type="ECO:0000256" key="6">
    <source>
        <dbReference type="ARBA" id="ARBA00022840"/>
    </source>
</evidence>
<feature type="region of interest" description="Disordered" evidence="8">
    <location>
        <begin position="510"/>
        <end position="574"/>
    </location>
</feature>
<sequence>MRTVDAEARVSVLAGRLSVVCAIVGVVAAAPDAGGALCSGRRWVCEQRARRPRRVEFCEISGLTHGVRDRLGVSEEGHHTMTTDRLIAGRYRLSDPIGSGAMGVVWRAEDVRLRRTVAVKQLILAPGLSKMSAMEAKLRAMREGRIAARLHHPHAITVFDVAEEDGQPWLVMEYMNAPSLAVKLAGHRTLPPLEVAKIGAQAASALTAAHDAGIMHRDVKPANLLVADDGTVKITDFGISRAVGDVTVTATGFLAGTPAYLAPEVARGEDPEPASDVFALGSTLYAAVSGTPPFGEGDNPLAVLHAVARGQVKPPENTGALGPVLMSLLAPTVDARPTMHEAQQALNDVVAGRTPPPPPSSTKVMPKPGAAATAVLPEPEPVGPVVWPSDSDAPKDKAPKDTAAQDAAPKQPAPATTAFDAAGSASRGSTPTPPREGPTGPTSFGGSGAAEPVSAHPAPNEPAVPFASTPDTARRNEVRRNRLWAVGAGAAVLLVVIVGLLLASLGGGDDDTPTAAPPSAALSDGVVESGAPAPSSAATTPPPSATTTPAPTSTTTTTTPPPTTTPSGPPTPERLTAFVQGYYSTVPGNVAGGWSQLGPSYQAQTGGYDAYSRFWGTVRSVSVGSVTASGSNRVVASLTYHLKNGSTSSEQRWFDVTSENGQLLIAASGT</sequence>
<evidence type="ECO:0000313" key="11">
    <source>
        <dbReference type="EMBL" id="GAA5053003.1"/>
    </source>
</evidence>
<feature type="transmembrane region" description="Helical" evidence="9">
    <location>
        <begin position="483"/>
        <end position="505"/>
    </location>
</feature>
<dbReference type="PANTHER" id="PTHR43289:SF6">
    <property type="entry name" value="SERINE_THREONINE-PROTEIN KINASE NEKL-3"/>
    <property type="match status" value="1"/>
</dbReference>
<dbReference type="CDD" id="cd14014">
    <property type="entry name" value="STKc_PknB_like"/>
    <property type="match status" value="1"/>
</dbReference>
<dbReference type="Proteomes" id="UP001500603">
    <property type="component" value="Unassembled WGS sequence"/>
</dbReference>
<evidence type="ECO:0000313" key="12">
    <source>
        <dbReference type="Proteomes" id="UP001500603"/>
    </source>
</evidence>
<proteinExistence type="predicted"/>
<gene>
    <name evidence="11" type="ORF">GCM10023318_26380</name>
</gene>
<keyword evidence="9" id="KW-0472">Membrane</keyword>
<evidence type="ECO:0000256" key="2">
    <source>
        <dbReference type="ARBA" id="ARBA00022527"/>
    </source>
</evidence>
<evidence type="ECO:0000256" key="1">
    <source>
        <dbReference type="ARBA" id="ARBA00012513"/>
    </source>
</evidence>
<keyword evidence="4 7" id="KW-0547">Nucleotide-binding</keyword>
<dbReference type="SUPFAM" id="SSF56112">
    <property type="entry name" value="Protein kinase-like (PK-like)"/>
    <property type="match status" value="1"/>
</dbReference>
<dbReference type="Gene3D" id="1.10.510.10">
    <property type="entry name" value="Transferase(Phosphotransferase) domain 1"/>
    <property type="match status" value="1"/>
</dbReference>
<evidence type="ECO:0000256" key="5">
    <source>
        <dbReference type="ARBA" id="ARBA00022777"/>
    </source>
</evidence>
<accession>A0ABP9KBU3</accession>
<dbReference type="SMART" id="SM00220">
    <property type="entry name" value="S_TKc"/>
    <property type="match status" value="1"/>
</dbReference>
<dbReference type="Gene3D" id="3.30.200.20">
    <property type="entry name" value="Phosphorylase Kinase, domain 1"/>
    <property type="match status" value="1"/>
</dbReference>
<name>A0ABP9KBU3_9NOCA</name>
<evidence type="ECO:0000259" key="10">
    <source>
        <dbReference type="PROSITE" id="PS50011"/>
    </source>
</evidence>
<comment type="caution">
    <text evidence="11">The sequence shown here is derived from an EMBL/GenBank/DDBJ whole genome shotgun (WGS) entry which is preliminary data.</text>
</comment>
<dbReference type="InterPro" id="IPR011009">
    <property type="entry name" value="Kinase-like_dom_sf"/>
</dbReference>
<dbReference type="InterPro" id="IPR008271">
    <property type="entry name" value="Ser/Thr_kinase_AS"/>
</dbReference>
<evidence type="ECO:0000256" key="9">
    <source>
        <dbReference type="SAM" id="Phobius"/>
    </source>
</evidence>
<dbReference type="PROSITE" id="PS00108">
    <property type="entry name" value="PROTEIN_KINASE_ST"/>
    <property type="match status" value="1"/>
</dbReference>
<dbReference type="PROSITE" id="PS50011">
    <property type="entry name" value="PROTEIN_KINASE_DOM"/>
    <property type="match status" value="1"/>
</dbReference>